<comment type="function">
    <text evidence="8 10">Catalyzes the hydrolysis of glutamine to glutamate and ammonia as part of the biosynthesis of pyridoxal 5'-phosphate. The resulting ammonia molecule is channeled to the active site of PdxS.</text>
</comment>
<evidence type="ECO:0000256" key="12">
    <source>
        <dbReference type="PIRSR" id="PIRSR005639-2"/>
    </source>
</evidence>
<dbReference type="PANTHER" id="PTHR31559">
    <property type="entry name" value="PYRIDOXAL 5'-PHOSPHATE SYNTHASE SUBUNIT SNO"/>
    <property type="match status" value="1"/>
</dbReference>
<feature type="active site" description="Nucleophile" evidence="10 11">
    <location>
        <position position="85"/>
    </location>
</feature>
<dbReference type="CDD" id="cd01749">
    <property type="entry name" value="GATase1_PB"/>
    <property type="match status" value="1"/>
</dbReference>
<keyword evidence="3 10" id="KW-0663">Pyridoxal phosphate</keyword>
<feature type="active site" description="Charge relay system" evidence="10 11">
    <location>
        <position position="179"/>
    </location>
</feature>
<feature type="active site" description="Charge relay system" evidence="10 11">
    <location>
        <position position="181"/>
    </location>
</feature>
<comment type="pathway">
    <text evidence="10">Cofactor biosynthesis; pyridoxal 5'-phosphate biosynthesis.</text>
</comment>
<dbReference type="UniPathway" id="UPA00245"/>
<keyword evidence="2 10" id="KW-0378">Hydrolase</keyword>
<evidence type="ECO:0000256" key="4">
    <source>
        <dbReference type="ARBA" id="ARBA00022962"/>
    </source>
</evidence>
<dbReference type="PIRSF" id="PIRSF005639">
    <property type="entry name" value="Glut_amidoT_SNO"/>
    <property type="match status" value="1"/>
</dbReference>
<dbReference type="FunFam" id="3.40.50.880:FF:000010">
    <property type="entry name" value="uncharacterized protein LOC100176842 isoform X2"/>
    <property type="match status" value="1"/>
</dbReference>
<dbReference type="EC" id="3.5.1.2" evidence="10"/>
<evidence type="ECO:0000313" key="14">
    <source>
        <dbReference type="Proteomes" id="UP000095468"/>
    </source>
</evidence>
<evidence type="ECO:0000256" key="5">
    <source>
        <dbReference type="ARBA" id="ARBA00023239"/>
    </source>
</evidence>
<feature type="binding site" evidence="10 12">
    <location>
        <begin position="143"/>
        <end position="144"/>
    </location>
    <ligand>
        <name>L-glutamine</name>
        <dbReference type="ChEBI" id="CHEBI:58359"/>
    </ligand>
</feature>
<sequence length="195" mass="21259">MSDYADQTVAVLAVQGAFAEHEARLFELGAHCIELRQAADLKQDFDRLVLPGGESTVQGKLLDELGMLEELRARIAEGMPVLGTCAGLILLAHDLAAHDDKGTPRLETMDVLVERNAYGRQLGSFRTKGQIAGIDGEVPLTFIRAPRIVEVHGDAKALAKVDGRIVAARQGNQLGVTFHPELDDDVRLHELFLQM</sequence>
<reference evidence="13 14" key="1">
    <citation type="submission" date="2015-09" db="EMBL/GenBank/DDBJ databases">
        <authorList>
            <consortium name="Pathogen Informatics"/>
        </authorList>
    </citation>
    <scope>NUCLEOTIDE SEQUENCE [LARGE SCALE GENOMIC DNA]</scope>
    <source>
        <strain evidence="13 14">2789STDY5608823</strain>
    </source>
</reference>
<dbReference type="InterPro" id="IPR002161">
    <property type="entry name" value="PdxT/SNO"/>
</dbReference>
<proteinExistence type="inferred from homology"/>
<dbReference type="PANTHER" id="PTHR31559:SF0">
    <property type="entry name" value="PYRIDOXAL 5'-PHOSPHATE SYNTHASE SUBUNIT SNO1-RELATED"/>
    <property type="match status" value="1"/>
</dbReference>
<dbReference type="GO" id="GO:1903600">
    <property type="term" value="C:glutaminase complex"/>
    <property type="evidence" value="ECO:0007669"/>
    <property type="project" value="TreeGrafter"/>
</dbReference>
<comment type="subunit">
    <text evidence="9 10">In the presence of PdxS, forms a dodecamer of heterodimers. Only shows activity in the heterodimer.</text>
</comment>
<name>A0A174F093_9ACTN</name>
<gene>
    <name evidence="10 13" type="primary">pdxT</name>
    <name evidence="13" type="ORF">ERS852381_01536</name>
</gene>
<dbReference type="InterPro" id="IPR029062">
    <property type="entry name" value="Class_I_gatase-like"/>
</dbReference>
<evidence type="ECO:0000256" key="9">
    <source>
        <dbReference type="ARBA" id="ARBA00064749"/>
    </source>
</evidence>
<dbReference type="InterPro" id="IPR021196">
    <property type="entry name" value="PdxT/SNO_CS"/>
</dbReference>
<protein>
    <recommendedName>
        <fullName evidence="10">Pyridoxal 5'-phosphate synthase subunit PdxT</fullName>
        <ecNumber evidence="10">4.3.3.6</ecNumber>
    </recommendedName>
    <alternativeName>
        <fullName evidence="10">Pdx2</fullName>
    </alternativeName>
    <alternativeName>
        <fullName evidence="10">Pyridoxal 5'-phosphate synthase glutaminase subunit</fullName>
        <ecNumber evidence="10">3.5.1.2</ecNumber>
    </alternativeName>
</protein>
<dbReference type="GO" id="GO:0006543">
    <property type="term" value="P:L-glutamine catabolic process"/>
    <property type="evidence" value="ECO:0007669"/>
    <property type="project" value="UniProtKB-UniRule"/>
</dbReference>
<dbReference type="Pfam" id="PF01174">
    <property type="entry name" value="SNO"/>
    <property type="match status" value="1"/>
</dbReference>
<comment type="catalytic activity">
    <reaction evidence="6 10">
        <text>aldehydo-D-ribose 5-phosphate + D-glyceraldehyde 3-phosphate + L-glutamine = pyridoxal 5'-phosphate + L-glutamate + phosphate + 3 H2O + H(+)</text>
        <dbReference type="Rhea" id="RHEA:31507"/>
        <dbReference type="ChEBI" id="CHEBI:15377"/>
        <dbReference type="ChEBI" id="CHEBI:15378"/>
        <dbReference type="ChEBI" id="CHEBI:29985"/>
        <dbReference type="ChEBI" id="CHEBI:43474"/>
        <dbReference type="ChEBI" id="CHEBI:58273"/>
        <dbReference type="ChEBI" id="CHEBI:58359"/>
        <dbReference type="ChEBI" id="CHEBI:59776"/>
        <dbReference type="ChEBI" id="CHEBI:597326"/>
        <dbReference type="EC" id="4.3.3.6"/>
    </reaction>
</comment>
<evidence type="ECO:0000313" key="13">
    <source>
        <dbReference type="EMBL" id="CUO42199.1"/>
    </source>
</evidence>
<dbReference type="GO" id="GO:0005829">
    <property type="term" value="C:cytosol"/>
    <property type="evidence" value="ECO:0007669"/>
    <property type="project" value="TreeGrafter"/>
</dbReference>
<dbReference type="PROSITE" id="PS51130">
    <property type="entry name" value="PDXT_SNO_2"/>
    <property type="match status" value="1"/>
</dbReference>
<dbReference type="GO" id="GO:0008614">
    <property type="term" value="P:pyridoxine metabolic process"/>
    <property type="evidence" value="ECO:0007669"/>
    <property type="project" value="TreeGrafter"/>
</dbReference>
<dbReference type="GO" id="GO:0016740">
    <property type="term" value="F:transferase activity"/>
    <property type="evidence" value="ECO:0007669"/>
    <property type="project" value="UniProtKB-KW"/>
</dbReference>
<dbReference type="Gene3D" id="3.40.50.880">
    <property type="match status" value="1"/>
</dbReference>
<dbReference type="Proteomes" id="UP000095468">
    <property type="component" value="Unassembled WGS sequence"/>
</dbReference>
<comment type="catalytic activity">
    <reaction evidence="7 10">
        <text>L-glutamine + H2O = L-glutamate + NH4(+)</text>
        <dbReference type="Rhea" id="RHEA:15889"/>
        <dbReference type="ChEBI" id="CHEBI:15377"/>
        <dbReference type="ChEBI" id="CHEBI:28938"/>
        <dbReference type="ChEBI" id="CHEBI:29985"/>
        <dbReference type="ChEBI" id="CHEBI:58359"/>
        <dbReference type="EC" id="3.5.1.2"/>
    </reaction>
</comment>
<evidence type="ECO:0000256" key="3">
    <source>
        <dbReference type="ARBA" id="ARBA00022898"/>
    </source>
</evidence>
<dbReference type="RefSeq" id="WP_055287099.1">
    <property type="nucleotide sequence ID" value="NZ_CYYP01000014.1"/>
</dbReference>
<evidence type="ECO:0000256" key="1">
    <source>
        <dbReference type="ARBA" id="ARBA00008345"/>
    </source>
</evidence>
<evidence type="ECO:0000256" key="8">
    <source>
        <dbReference type="ARBA" id="ARBA00054599"/>
    </source>
</evidence>
<dbReference type="EMBL" id="CYYP01000014">
    <property type="protein sequence ID" value="CUO42199.1"/>
    <property type="molecule type" value="Genomic_DNA"/>
</dbReference>
<feature type="binding site" evidence="10 12">
    <location>
        <position position="115"/>
    </location>
    <ligand>
        <name>L-glutamine</name>
        <dbReference type="ChEBI" id="CHEBI:58359"/>
    </ligand>
</feature>
<dbReference type="AlphaFoldDB" id="A0A174F093"/>
<evidence type="ECO:0000256" key="6">
    <source>
        <dbReference type="ARBA" id="ARBA00047992"/>
    </source>
</evidence>
<dbReference type="SUPFAM" id="SSF52317">
    <property type="entry name" value="Class I glutamine amidotransferase-like"/>
    <property type="match status" value="1"/>
</dbReference>
<dbReference type="GO" id="GO:0004359">
    <property type="term" value="F:glutaminase activity"/>
    <property type="evidence" value="ECO:0007669"/>
    <property type="project" value="UniProtKB-UniRule"/>
</dbReference>
<dbReference type="PROSITE" id="PS51273">
    <property type="entry name" value="GATASE_TYPE_1"/>
    <property type="match status" value="1"/>
</dbReference>
<dbReference type="PROSITE" id="PS01236">
    <property type="entry name" value="PDXT_SNO_1"/>
    <property type="match status" value="1"/>
</dbReference>
<feature type="binding site" evidence="10 12">
    <location>
        <begin position="53"/>
        <end position="55"/>
    </location>
    <ligand>
        <name>L-glutamine</name>
        <dbReference type="ChEBI" id="CHEBI:58359"/>
    </ligand>
</feature>
<keyword evidence="13" id="KW-0808">Transferase</keyword>
<dbReference type="EC" id="4.3.3.6" evidence="10"/>
<organism evidence="13 14">
    <name type="scientific">Collinsella aerofaciens</name>
    <dbReference type="NCBI Taxonomy" id="74426"/>
    <lineage>
        <taxon>Bacteria</taxon>
        <taxon>Bacillati</taxon>
        <taxon>Actinomycetota</taxon>
        <taxon>Coriobacteriia</taxon>
        <taxon>Coriobacteriales</taxon>
        <taxon>Coriobacteriaceae</taxon>
        <taxon>Collinsella</taxon>
    </lineage>
</organism>
<keyword evidence="4 10" id="KW-0315">Glutamine amidotransferase</keyword>
<evidence type="ECO:0000256" key="10">
    <source>
        <dbReference type="HAMAP-Rule" id="MF_01615"/>
    </source>
</evidence>
<evidence type="ECO:0000256" key="7">
    <source>
        <dbReference type="ARBA" id="ARBA00049534"/>
    </source>
</evidence>
<dbReference type="GO" id="GO:0036381">
    <property type="term" value="F:pyridoxal 5'-phosphate synthase (glutamine hydrolysing) activity"/>
    <property type="evidence" value="ECO:0007669"/>
    <property type="project" value="UniProtKB-UniRule"/>
</dbReference>
<dbReference type="HAMAP" id="MF_01615">
    <property type="entry name" value="PdxT"/>
    <property type="match status" value="1"/>
</dbReference>
<evidence type="ECO:0000256" key="2">
    <source>
        <dbReference type="ARBA" id="ARBA00022801"/>
    </source>
</evidence>
<dbReference type="GO" id="GO:0042823">
    <property type="term" value="P:pyridoxal phosphate biosynthetic process"/>
    <property type="evidence" value="ECO:0007669"/>
    <property type="project" value="UniProtKB-UniRule"/>
</dbReference>
<keyword evidence="5 10" id="KW-0456">Lyase</keyword>
<dbReference type="NCBIfam" id="TIGR03800">
    <property type="entry name" value="PLP_synth_Pdx2"/>
    <property type="match status" value="1"/>
</dbReference>
<accession>A0A174F093</accession>
<evidence type="ECO:0000256" key="11">
    <source>
        <dbReference type="PIRSR" id="PIRSR005639-1"/>
    </source>
</evidence>
<comment type="similarity">
    <text evidence="1 10">Belongs to the glutaminase PdxT/SNO family.</text>
</comment>